<evidence type="ECO:0000256" key="6">
    <source>
        <dbReference type="ARBA" id="ARBA00023242"/>
    </source>
</evidence>
<evidence type="ECO:0000256" key="4">
    <source>
        <dbReference type="ARBA" id="ARBA00022771"/>
    </source>
</evidence>
<dbReference type="GO" id="GO:0005634">
    <property type="term" value="C:nucleus"/>
    <property type="evidence" value="ECO:0007669"/>
    <property type="project" value="UniProtKB-SubCell"/>
</dbReference>
<dbReference type="InterPro" id="IPR007219">
    <property type="entry name" value="XnlR_reg_dom"/>
</dbReference>
<organism evidence="10 11">
    <name type="scientific">Aplosporella prunicola CBS 121167</name>
    <dbReference type="NCBI Taxonomy" id="1176127"/>
    <lineage>
        <taxon>Eukaryota</taxon>
        <taxon>Fungi</taxon>
        <taxon>Dikarya</taxon>
        <taxon>Ascomycota</taxon>
        <taxon>Pezizomycotina</taxon>
        <taxon>Dothideomycetes</taxon>
        <taxon>Dothideomycetes incertae sedis</taxon>
        <taxon>Botryosphaeriales</taxon>
        <taxon>Aplosporellaceae</taxon>
        <taxon>Aplosporella</taxon>
    </lineage>
</organism>
<keyword evidence="11" id="KW-1185">Reference proteome</keyword>
<evidence type="ECO:0000256" key="7">
    <source>
        <dbReference type="PROSITE-ProRule" id="PRU00042"/>
    </source>
</evidence>
<keyword evidence="6" id="KW-0539">Nucleus</keyword>
<dbReference type="InterPro" id="IPR051059">
    <property type="entry name" value="VerF-like"/>
</dbReference>
<dbReference type="OrthoDB" id="9439903at2759"/>
<dbReference type="GO" id="GO:0000978">
    <property type="term" value="F:RNA polymerase II cis-regulatory region sequence-specific DNA binding"/>
    <property type="evidence" value="ECO:0007669"/>
    <property type="project" value="InterPro"/>
</dbReference>
<keyword evidence="4 7" id="KW-0863">Zinc-finger</keyword>
<dbReference type="EMBL" id="ML995496">
    <property type="protein sequence ID" value="KAF2138442.1"/>
    <property type="molecule type" value="Genomic_DNA"/>
</dbReference>
<dbReference type="RefSeq" id="XP_033394155.1">
    <property type="nucleotide sequence ID" value="XM_033547248.1"/>
</dbReference>
<comment type="subcellular location">
    <subcellularLocation>
        <location evidence="1">Nucleus</location>
    </subcellularLocation>
</comment>
<dbReference type="CDD" id="cd12148">
    <property type="entry name" value="fungal_TF_MHR"/>
    <property type="match status" value="1"/>
</dbReference>
<evidence type="ECO:0000256" key="3">
    <source>
        <dbReference type="ARBA" id="ARBA00022737"/>
    </source>
</evidence>
<evidence type="ECO:0000313" key="11">
    <source>
        <dbReference type="Proteomes" id="UP000799438"/>
    </source>
</evidence>
<feature type="compositionally biased region" description="Polar residues" evidence="8">
    <location>
        <begin position="18"/>
        <end position="34"/>
    </location>
</feature>
<feature type="compositionally biased region" description="Polar residues" evidence="8">
    <location>
        <begin position="56"/>
        <end position="87"/>
    </location>
</feature>
<dbReference type="SMART" id="SM00355">
    <property type="entry name" value="ZnF_C2H2"/>
    <property type="match status" value="2"/>
</dbReference>
<dbReference type="GO" id="GO:0000785">
    <property type="term" value="C:chromatin"/>
    <property type="evidence" value="ECO:0007669"/>
    <property type="project" value="TreeGrafter"/>
</dbReference>
<dbReference type="InterPro" id="IPR013087">
    <property type="entry name" value="Znf_C2H2_type"/>
</dbReference>
<evidence type="ECO:0000259" key="9">
    <source>
        <dbReference type="PROSITE" id="PS50157"/>
    </source>
</evidence>
<sequence length="1088" mass="118815">MDDPFHQTSTYLHGIPTPSGTHSQPLTPHQTSMPPQRFRAPSASTQQLPPLPPLGNVTQFSTNAYGSAPQTPLTPHTPASSAPSVSNGRALPTIAPHPPLHSNPSSSSYFLSHPTLSNGQSLGGITSSAHPNNVHAIAPASMTASLQDIRPMPSGGIGLPYSSSHLMTQPPILPNQEPEPIHVVGQQGRRGVLPTANGRPAPGSAKATQNLTKNADNKYECPHCNKTYLHLKHLKRHLLRHTGERPYQCHLCKDTFSRSDILKRHFQKCSIRRGNPTGQNHLANSQAHLRKNRASQGGSGDHSYLNAVNAPTGFSNGAYPNNMVGNQGFSSESPGQYAESLPSMSARTSRANSLMQPSTQMNGLNDQRRSISDLNVLQQNRMSFDASHLNHANTVPGSLGGQMPGYTMGHNDQLNHQFGYNHAVSGANMHNNMAMKADDHNTAMFNRASISGMNNVHNGQGNEMGWDNPYHHNGGQDAFGIPTSISQDPVAIKAETDLTTNNFHHSSGEATPDGMFNNIYSSASAFPNTDTVFDTWNLSSSDPLQNKAEALIAFCFPGGTSLVQPNEAQALDVLRKASSLENMKSFLEGFKNFQEHWPLIHMPTFNPVEASNGLLLTIICIGAVYSKEQNILQVRALMELTKGAVQRSSRIYGMLGDSDQDKANIITNSTADIEELQTLILLSMAFMWHGNAAQRQQIREEFPKLAQVTRNLNLLTPTPEGQQGFSILHNVGADAHPHQLRQWSWGSWVAQEKKSRIMFLIFLLDAALVMFCNCRAQFDVFEIRLPLPSDDAVWEARTANDCADALGLHGRVVQERKNIAGSRLLKQQEIREVLRTLVQNNSEPLPRSTNIYSKFIIIHAIHVQMWSALRQAAQHTNLLPNGMPSSGSSTPMSNEFDASSGTSSASTSGPATPTDTVAAQNANQALRIVSLALEQWKRSWDQDMGFQYGPQAPSPRGYCRDGIHYFWLANTIMRRRSKDWLNMGADQRFSQTLHVLKQIKNWVASEQSRFGMPSGSVGDMDNNYAVDDLLLDMKLLFAPIDKQSGTQTPQSHSIAATPTSVHATGVHPHGVLASGIPTHGGVSAVSTY</sequence>
<feature type="region of interest" description="Disordered" evidence="8">
    <location>
        <begin position="1"/>
        <end position="112"/>
    </location>
</feature>
<dbReference type="PROSITE" id="PS00028">
    <property type="entry name" value="ZINC_FINGER_C2H2_1"/>
    <property type="match status" value="1"/>
</dbReference>
<feature type="domain" description="C2H2-type" evidence="9">
    <location>
        <begin position="219"/>
        <end position="246"/>
    </location>
</feature>
<evidence type="ECO:0000256" key="5">
    <source>
        <dbReference type="ARBA" id="ARBA00022833"/>
    </source>
</evidence>
<evidence type="ECO:0000313" key="10">
    <source>
        <dbReference type="EMBL" id="KAF2138442.1"/>
    </source>
</evidence>
<keyword evidence="3" id="KW-0677">Repeat</keyword>
<feature type="domain" description="C2H2-type" evidence="9">
    <location>
        <begin position="247"/>
        <end position="277"/>
    </location>
</feature>
<dbReference type="Pfam" id="PF04082">
    <property type="entry name" value="Fungal_trans"/>
    <property type="match status" value="1"/>
</dbReference>
<dbReference type="PANTHER" id="PTHR40626">
    <property type="entry name" value="MIP31509P"/>
    <property type="match status" value="1"/>
</dbReference>
<dbReference type="PANTHER" id="PTHR40626:SF12">
    <property type="entry name" value="RFEC"/>
    <property type="match status" value="1"/>
</dbReference>
<dbReference type="InterPro" id="IPR036236">
    <property type="entry name" value="Znf_C2H2_sf"/>
</dbReference>
<dbReference type="SUPFAM" id="SSF57667">
    <property type="entry name" value="beta-beta-alpha zinc fingers"/>
    <property type="match status" value="1"/>
</dbReference>
<dbReference type="GO" id="GO:0006351">
    <property type="term" value="P:DNA-templated transcription"/>
    <property type="evidence" value="ECO:0007669"/>
    <property type="project" value="InterPro"/>
</dbReference>
<feature type="region of interest" description="Disordered" evidence="8">
    <location>
        <begin position="879"/>
        <end position="915"/>
    </location>
</feature>
<dbReference type="Proteomes" id="UP000799438">
    <property type="component" value="Unassembled WGS sequence"/>
</dbReference>
<feature type="compositionally biased region" description="Low complexity" evidence="8">
    <location>
        <begin position="881"/>
        <end position="915"/>
    </location>
</feature>
<evidence type="ECO:0000256" key="1">
    <source>
        <dbReference type="ARBA" id="ARBA00004123"/>
    </source>
</evidence>
<protein>
    <recommendedName>
        <fullName evidence="9">C2H2-type domain-containing protein</fullName>
    </recommendedName>
</protein>
<evidence type="ECO:0000256" key="8">
    <source>
        <dbReference type="SAM" id="MobiDB-lite"/>
    </source>
</evidence>
<name>A0A6A6B2K6_9PEZI</name>
<keyword evidence="5" id="KW-0862">Zinc</keyword>
<dbReference type="FunFam" id="3.30.160.60:FF:000100">
    <property type="entry name" value="Zinc finger 45-like"/>
    <property type="match status" value="1"/>
</dbReference>
<dbReference type="GO" id="GO:0000981">
    <property type="term" value="F:DNA-binding transcription factor activity, RNA polymerase II-specific"/>
    <property type="evidence" value="ECO:0007669"/>
    <property type="project" value="InterPro"/>
</dbReference>
<feature type="compositionally biased region" description="Polar residues" evidence="8">
    <location>
        <begin position="1"/>
        <end position="11"/>
    </location>
</feature>
<keyword evidence="2" id="KW-0479">Metal-binding</keyword>
<proteinExistence type="predicted"/>
<gene>
    <name evidence="10" type="ORF">K452DRAFT_86690</name>
</gene>
<dbReference type="AlphaFoldDB" id="A0A6A6B2K6"/>
<evidence type="ECO:0000256" key="2">
    <source>
        <dbReference type="ARBA" id="ARBA00022723"/>
    </source>
</evidence>
<dbReference type="PROSITE" id="PS50157">
    <property type="entry name" value="ZINC_FINGER_C2H2_2"/>
    <property type="match status" value="2"/>
</dbReference>
<dbReference type="Gene3D" id="3.30.160.60">
    <property type="entry name" value="Classic Zinc Finger"/>
    <property type="match status" value="2"/>
</dbReference>
<feature type="compositionally biased region" description="Low complexity" evidence="8">
    <location>
        <begin position="102"/>
        <end position="112"/>
    </location>
</feature>
<dbReference type="GO" id="GO:0008270">
    <property type="term" value="F:zinc ion binding"/>
    <property type="evidence" value="ECO:0007669"/>
    <property type="project" value="UniProtKB-KW"/>
</dbReference>
<dbReference type="GeneID" id="54304755"/>
<reference evidence="10" key="1">
    <citation type="journal article" date="2020" name="Stud. Mycol.">
        <title>101 Dothideomycetes genomes: a test case for predicting lifestyles and emergence of pathogens.</title>
        <authorList>
            <person name="Haridas S."/>
            <person name="Albert R."/>
            <person name="Binder M."/>
            <person name="Bloem J."/>
            <person name="Labutti K."/>
            <person name="Salamov A."/>
            <person name="Andreopoulos B."/>
            <person name="Baker S."/>
            <person name="Barry K."/>
            <person name="Bills G."/>
            <person name="Bluhm B."/>
            <person name="Cannon C."/>
            <person name="Castanera R."/>
            <person name="Culley D."/>
            <person name="Daum C."/>
            <person name="Ezra D."/>
            <person name="Gonzalez J."/>
            <person name="Henrissat B."/>
            <person name="Kuo A."/>
            <person name="Liang C."/>
            <person name="Lipzen A."/>
            <person name="Lutzoni F."/>
            <person name="Magnuson J."/>
            <person name="Mondo S."/>
            <person name="Nolan M."/>
            <person name="Ohm R."/>
            <person name="Pangilinan J."/>
            <person name="Park H.-J."/>
            <person name="Ramirez L."/>
            <person name="Alfaro M."/>
            <person name="Sun H."/>
            <person name="Tritt A."/>
            <person name="Yoshinaga Y."/>
            <person name="Zwiers L.-H."/>
            <person name="Turgeon B."/>
            <person name="Goodwin S."/>
            <person name="Spatafora J."/>
            <person name="Crous P."/>
            <person name="Grigoriev I."/>
        </authorList>
    </citation>
    <scope>NUCLEOTIDE SEQUENCE</scope>
    <source>
        <strain evidence="10">CBS 121167</strain>
    </source>
</reference>
<accession>A0A6A6B2K6</accession>